<evidence type="ECO:0000256" key="6">
    <source>
        <dbReference type="ARBA" id="ARBA00023180"/>
    </source>
</evidence>
<dbReference type="InterPro" id="IPR011050">
    <property type="entry name" value="Pectin_lyase_fold/virulence"/>
</dbReference>
<organism evidence="13 14">
    <name type="scientific">Botrytis byssoidea</name>
    <dbReference type="NCBI Taxonomy" id="139641"/>
    <lineage>
        <taxon>Eukaryota</taxon>
        <taxon>Fungi</taxon>
        <taxon>Dikarya</taxon>
        <taxon>Ascomycota</taxon>
        <taxon>Pezizomycotina</taxon>
        <taxon>Leotiomycetes</taxon>
        <taxon>Helotiales</taxon>
        <taxon>Sclerotiniaceae</taxon>
        <taxon>Botrytis</taxon>
    </lineage>
</organism>
<comment type="similarity">
    <text evidence="2 11">Belongs to the polysaccharide lyase 1 family.</text>
</comment>
<dbReference type="Proteomes" id="UP000710849">
    <property type="component" value="Unassembled WGS sequence"/>
</dbReference>
<comment type="caution">
    <text evidence="13">The sequence shown here is derived from an EMBL/GenBank/DDBJ whole genome shotgun (WGS) entry which is preliminary data.</text>
</comment>
<dbReference type="PANTHER" id="PTHR31683:SF67">
    <property type="entry name" value="PECTIN LYASE F-RELATED"/>
    <property type="match status" value="1"/>
</dbReference>
<comment type="subcellular location">
    <subcellularLocation>
        <location evidence="1 11">Secreted</location>
    </subcellularLocation>
</comment>
<dbReference type="GO" id="GO:0047490">
    <property type="term" value="F:pectin lyase activity"/>
    <property type="evidence" value="ECO:0007669"/>
    <property type="project" value="UniProtKB-EC"/>
</dbReference>
<evidence type="ECO:0000256" key="5">
    <source>
        <dbReference type="ARBA" id="ARBA00023157"/>
    </source>
</evidence>
<dbReference type="InterPro" id="IPR002022">
    <property type="entry name" value="Pec_lyase"/>
</dbReference>
<evidence type="ECO:0000256" key="1">
    <source>
        <dbReference type="ARBA" id="ARBA00004613"/>
    </source>
</evidence>
<reference evidence="13 14" key="1">
    <citation type="journal article" date="2020" name="Genome Biol. Evol.">
        <title>Comparative genomics of Sclerotiniaceae.</title>
        <authorList>
            <person name="Valero Jimenez C.A."/>
            <person name="Steentjes M."/>
            <person name="Scholten O.E."/>
            <person name="Van Kan J.A.L."/>
        </authorList>
    </citation>
    <scope>NUCLEOTIDE SEQUENCE [LARGE SCALE GENOMIC DNA]</scope>
    <source>
        <strain evidence="13 14">MUCL 94</strain>
    </source>
</reference>
<dbReference type="InterPro" id="IPR012334">
    <property type="entry name" value="Pectin_lyas_fold"/>
</dbReference>
<dbReference type="GO" id="GO:0005576">
    <property type="term" value="C:extracellular region"/>
    <property type="evidence" value="ECO:0007669"/>
    <property type="project" value="UniProtKB-SubCell"/>
</dbReference>
<accession>A0A9P5M9X1</accession>
<keyword evidence="14" id="KW-1185">Reference proteome</keyword>
<dbReference type="AlphaFoldDB" id="A0A9P5M9X1"/>
<keyword evidence="4" id="KW-0732">Signal</keyword>
<dbReference type="GO" id="GO:0000272">
    <property type="term" value="P:polysaccharide catabolic process"/>
    <property type="evidence" value="ECO:0007669"/>
    <property type="project" value="UniProtKB-KW"/>
</dbReference>
<keyword evidence="11" id="KW-0119">Carbohydrate metabolism</keyword>
<evidence type="ECO:0000256" key="4">
    <source>
        <dbReference type="ARBA" id="ARBA00022729"/>
    </source>
</evidence>
<proteinExistence type="inferred from homology"/>
<keyword evidence="7 11" id="KW-0456">Lyase</keyword>
<dbReference type="GeneID" id="62144332"/>
<dbReference type="SUPFAM" id="SSF51126">
    <property type="entry name" value="Pectin lyase-like"/>
    <property type="match status" value="1"/>
</dbReference>
<dbReference type="Pfam" id="PF00544">
    <property type="entry name" value="Pectate_lyase_4"/>
    <property type="match status" value="1"/>
</dbReference>
<evidence type="ECO:0000256" key="7">
    <source>
        <dbReference type="ARBA" id="ARBA00023239"/>
    </source>
</evidence>
<evidence type="ECO:0000256" key="11">
    <source>
        <dbReference type="RuleBase" id="RU361173"/>
    </source>
</evidence>
<dbReference type="InterPro" id="IPR045032">
    <property type="entry name" value="PEL"/>
</dbReference>
<comment type="function">
    <text evidence="9">Pectinolytic enzymes consist of four classes of enzymes: pectin lyase, polygalacturonase, pectin methylesterase and rhamnogalacturonase. Among pectinolytic enzymes, pectin lyase is the most important in depolymerization of pectin, since it cleaves internal glycosidic bonds of highly methylated pectins.</text>
</comment>
<name>A0A9P5M9X1_9HELO</name>
<dbReference type="Gene3D" id="2.160.20.10">
    <property type="entry name" value="Single-stranded right-handed beta-helix, Pectin lyase-like"/>
    <property type="match status" value="1"/>
</dbReference>
<dbReference type="GO" id="GO:0030570">
    <property type="term" value="F:pectate lyase activity"/>
    <property type="evidence" value="ECO:0007669"/>
    <property type="project" value="InterPro"/>
</dbReference>
<keyword evidence="11" id="KW-0624">Polysaccharide degradation</keyword>
<evidence type="ECO:0000256" key="10">
    <source>
        <dbReference type="ARBA" id="ARBA00039082"/>
    </source>
</evidence>
<gene>
    <name evidence="13" type="ORF">EAE97_000743</name>
</gene>
<evidence type="ECO:0000256" key="9">
    <source>
        <dbReference type="ARBA" id="ARBA00037631"/>
    </source>
</evidence>
<sequence length="392" mass="40238">MFLQIVKSKYKTLQPIPRFRAVAHGAGVTGSASGAAHGVTGGGSASPVTPTTTAELVSYLTDSSPRVILITKTFDFRGTLGTTTATGCVPTSNTCGSSGKNAINANGWCGSASATTVKYDNAGTTPIQVKSNKSIVGVGSAGVIIGRGLYLSGVSNIIIQNVHITNFNPSLIWGGDAITLVGTDLIWIDHCKFSLIGRQMLVTGYNAAGRLTISNNEFDGQTSWSATCNGQHYWTMLFYGAADYVTLANNYIHHCSGRAPKVGGSSGDAITMHAVNNYFYNVAGHDFDIGVGAAVLLKGNYFQSVTTPITAASSSAGGSIFTTASGTESTCTAYLGRACVANAVSSSGAFPGYGTTSFLATIKTKESGYVPAAIAASSVPAYVVAHAGIGKL</sequence>
<dbReference type="EMBL" id="RCSW01000001">
    <property type="protein sequence ID" value="KAF7955484.1"/>
    <property type="molecule type" value="Genomic_DNA"/>
</dbReference>
<keyword evidence="6" id="KW-0325">Glycoprotein</keyword>
<evidence type="ECO:0000256" key="2">
    <source>
        <dbReference type="ARBA" id="ARBA00010980"/>
    </source>
</evidence>
<dbReference type="PANTHER" id="PTHR31683">
    <property type="entry name" value="PECTATE LYASE 18-RELATED"/>
    <property type="match status" value="1"/>
</dbReference>
<dbReference type="SMART" id="SM00656">
    <property type="entry name" value="Amb_all"/>
    <property type="match status" value="1"/>
</dbReference>
<keyword evidence="5" id="KW-1015">Disulfide bond</keyword>
<keyword evidence="3 11" id="KW-0964">Secreted</keyword>
<dbReference type="FunFam" id="2.160.20.10:FF:000003">
    <property type="entry name" value="Pectin lyase F"/>
    <property type="match status" value="1"/>
</dbReference>
<dbReference type="EC" id="4.2.2.10" evidence="10"/>
<comment type="catalytic activity">
    <reaction evidence="8">
        <text>Eliminative cleavage of (1-&gt;4)-alpha-D-galacturonan methyl ester to give oligosaccharides with 4-deoxy-6-O-methyl-alpha-D-galact-4-enuronosyl groups at their non-reducing ends.</text>
        <dbReference type="EC" id="4.2.2.10"/>
    </reaction>
</comment>
<evidence type="ECO:0000256" key="8">
    <source>
        <dbReference type="ARBA" id="ARBA00036818"/>
    </source>
</evidence>
<evidence type="ECO:0000313" key="13">
    <source>
        <dbReference type="EMBL" id="KAF7955484.1"/>
    </source>
</evidence>
<dbReference type="RefSeq" id="XP_038738614.1">
    <property type="nucleotide sequence ID" value="XM_038871253.1"/>
</dbReference>
<protein>
    <recommendedName>
        <fullName evidence="10">pectin lyase</fullName>
        <ecNumber evidence="10">4.2.2.10</ecNumber>
    </recommendedName>
</protein>
<evidence type="ECO:0000259" key="12">
    <source>
        <dbReference type="SMART" id="SM00656"/>
    </source>
</evidence>
<evidence type="ECO:0000256" key="3">
    <source>
        <dbReference type="ARBA" id="ARBA00022525"/>
    </source>
</evidence>
<feature type="domain" description="Pectate lyase" evidence="12">
    <location>
        <begin position="98"/>
        <end position="308"/>
    </location>
</feature>
<evidence type="ECO:0000313" key="14">
    <source>
        <dbReference type="Proteomes" id="UP000710849"/>
    </source>
</evidence>